<dbReference type="HOGENOM" id="CLU_2674562_0_0_1"/>
<evidence type="ECO:0000313" key="2">
    <source>
        <dbReference type="Proteomes" id="UP000032141"/>
    </source>
</evidence>
<dbReference type="SUPFAM" id="SSF51197">
    <property type="entry name" value="Clavaminate synthase-like"/>
    <property type="match status" value="1"/>
</dbReference>
<dbReference type="AlphaFoldDB" id="A0A0D2ZZH0"/>
<reference evidence="1" key="2">
    <citation type="submission" date="2015-06" db="UniProtKB">
        <authorList>
            <consortium name="EnsemblPlants"/>
        </authorList>
    </citation>
    <scope>IDENTIFICATION</scope>
</reference>
<name>A0A0D2ZZH0_BRAOL</name>
<evidence type="ECO:0008006" key="3">
    <source>
        <dbReference type="Google" id="ProtNLM"/>
    </source>
</evidence>
<proteinExistence type="predicted"/>
<evidence type="ECO:0000313" key="1">
    <source>
        <dbReference type="EnsemblPlants" id="Bo12809s010.1"/>
    </source>
</evidence>
<dbReference type="STRING" id="109376.A0A0D2ZZH0"/>
<organism evidence="1 2">
    <name type="scientific">Brassica oleracea var. oleracea</name>
    <dbReference type="NCBI Taxonomy" id="109376"/>
    <lineage>
        <taxon>Eukaryota</taxon>
        <taxon>Viridiplantae</taxon>
        <taxon>Streptophyta</taxon>
        <taxon>Embryophyta</taxon>
        <taxon>Tracheophyta</taxon>
        <taxon>Spermatophyta</taxon>
        <taxon>Magnoliopsida</taxon>
        <taxon>eudicotyledons</taxon>
        <taxon>Gunneridae</taxon>
        <taxon>Pentapetalae</taxon>
        <taxon>rosids</taxon>
        <taxon>malvids</taxon>
        <taxon>Brassicales</taxon>
        <taxon>Brassicaceae</taxon>
        <taxon>Brassiceae</taxon>
        <taxon>Brassica</taxon>
    </lineage>
</organism>
<keyword evidence="2" id="KW-1185">Reference proteome</keyword>
<sequence>MEASATSKLLVSDIASSVDHVPSNYVRPISDRPNLSEIETSGDSIPMIDLQELHGPNRAYVIYQVAHACASYGFF</sequence>
<dbReference type="Gramene" id="Bo12809s010.1">
    <property type="protein sequence ID" value="Bo12809s010.1"/>
    <property type="gene ID" value="Bo12809s010"/>
</dbReference>
<protein>
    <recommendedName>
        <fullName evidence="3">Non-haem dioxygenase N-terminal domain-containing protein</fullName>
    </recommendedName>
</protein>
<dbReference type="EnsemblPlants" id="Bo12809s010.1">
    <property type="protein sequence ID" value="Bo12809s010.1"/>
    <property type="gene ID" value="Bo12809s010"/>
</dbReference>
<dbReference type="Gene3D" id="2.60.120.330">
    <property type="entry name" value="B-lactam Antibiotic, Isopenicillin N Synthase, Chain"/>
    <property type="match status" value="1"/>
</dbReference>
<accession>A0A0D2ZZH0</accession>
<reference evidence="1" key="1">
    <citation type="journal article" date="2014" name="Genome Biol.">
        <title>Transcriptome and methylome profiling reveals relics of genome dominance in the mesopolyploid Brassica oleracea.</title>
        <authorList>
            <person name="Parkin I.A."/>
            <person name="Koh C."/>
            <person name="Tang H."/>
            <person name="Robinson S.J."/>
            <person name="Kagale S."/>
            <person name="Clarke W.E."/>
            <person name="Town C.D."/>
            <person name="Nixon J."/>
            <person name="Krishnakumar V."/>
            <person name="Bidwell S.L."/>
            <person name="Denoeud F."/>
            <person name="Belcram H."/>
            <person name="Links M.G."/>
            <person name="Just J."/>
            <person name="Clarke C."/>
            <person name="Bender T."/>
            <person name="Huebert T."/>
            <person name="Mason A.S."/>
            <person name="Pires J.C."/>
            <person name="Barker G."/>
            <person name="Moore J."/>
            <person name="Walley P.G."/>
            <person name="Manoli S."/>
            <person name="Batley J."/>
            <person name="Edwards D."/>
            <person name="Nelson M.N."/>
            <person name="Wang X."/>
            <person name="Paterson A.H."/>
            <person name="King G."/>
            <person name="Bancroft I."/>
            <person name="Chalhoub B."/>
            <person name="Sharpe A.G."/>
        </authorList>
    </citation>
    <scope>NUCLEOTIDE SEQUENCE [LARGE SCALE GENOMIC DNA]</scope>
    <source>
        <strain evidence="1">cv. TO1000</strain>
    </source>
</reference>
<dbReference type="InterPro" id="IPR027443">
    <property type="entry name" value="IPNS-like_sf"/>
</dbReference>
<dbReference type="eggNOG" id="KOG0143">
    <property type="taxonomic scope" value="Eukaryota"/>
</dbReference>
<dbReference type="Proteomes" id="UP000032141">
    <property type="component" value="Unassembled WGS sequence"/>
</dbReference>